<accession>A0A1L9B226</accession>
<reference evidence="4" key="1">
    <citation type="submission" date="2016-11" db="EMBL/GenBank/DDBJ databases">
        <authorList>
            <person name="Shukria A."/>
            <person name="Stevens D.C."/>
        </authorList>
    </citation>
    <scope>NUCLEOTIDE SEQUENCE [LARGE SCALE GENOMIC DNA]</scope>
    <source>
        <strain evidence="4">Cbfe23</strain>
    </source>
</reference>
<evidence type="ECO:0000313" key="3">
    <source>
        <dbReference type="EMBL" id="OJH36290.1"/>
    </source>
</evidence>
<reference evidence="3 4" key="2">
    <citation type="submission" date="2016-12" db="EMBL/GenBank/DDBJ databases">
        <title>Draft Genome Sequence of Cystobacter ferrugineus Strain Cbfe23.</title>
        <authorList>
            <person name="Akbar S."/>
            <person name="Dowd S.E."/>
            <person name="Stevens D.C."/>
        </authorList>
    </citation>
    <scope>NUCLEOTIDE SEQUENCE [LARGE SCALE GENOMIC DNA]</scope>
    <source>
        <strain evidence="3 4">Cbfe23</strain>
    </source>
</reference>
<dbReference type="RefSeq" id="WP_071902785.1">
    <property type="nucleotide sequence ID" value="NZ_MPIN01000011.1"/>
</dbReference>
<dbReference type="InterPro" id="IPR011051">
    <property type="entry name" value="RmlC_Cupin_sf"/>
</dbReference>
<name>A0A1L9B226_9BACT</name>
<dbReference type="PANTHER" id="PTHR35848:SF6">
    <property type="entry name" value="CUPIN TYPE-2 DOMAIN-CONTAINING PROTEIN"/>
    <property type="match status" value="1"/>
</dbReference>
<dbReference type="GO" id="GO:0046872">
    <property type="term" value="F:metal ion binding"/>
    <property type="evidence" value="ECO:0007669"/>
    <property type="project" value="UniProtKB-KW"/>
</dbReference>
<dbReference type="Proteomes" id="UP000182229">
    <property type="component" value="Unassembled WGS sequence"/>
</dbReference>
<dbReference type="OrthoDB" id="116921at2"/>
<keyword evidence="4" id="KW-1185">Reference proteome</keyword>
<evidence type="ECO:0000256" key="1">
    <source>
        <dbReference type="ARBA" id="ARBA00022723"/>
    </source>
</evidence>
<sequence>MSPSHVVRSQDIPWTDITQGSRVAIRRKQLGAAAHGQKLGCSLLELLPGKQSWPFHYHLANEEALFILEGSGTLRLGDERIPVSAGDYVALPPGPACAHQLLNEGSQPLRYLAFSTQLEPDVLVYPDSQKIGVMAGSAPGGAKAARTLEAYLPLAAKVGYWDGETTD</sequence>
<dbReference type="CDD" id="cd02224">
    <property type="entry name" value="cupin_SPO2919-like"/>
    <property type="match status" value="1"/>
</dbReference>
<evidence type="ECO:0000259" key="2">
    <source>
        <dbReference type="Pfam" id="PF07883"/>
    </source>
</evidence>
<proteinExistence type="predicted"/>
<dbReference type="STRING" id="83449.BON30_34635"/>
<feature type="domain" description="Cupin type-2" evidence="2">
    <location>
        <begin position="43"/>
        <end position="113"/>
    </location>
</feature>
<dbReference type="PANTHER" id="PTHR35848">
    <property type="entry name" value="OXALATE-BINDING PROTEIN"/>
    <property type="match status" value="1"/>
</dbReference>
<keyword evidence="1" id="KW-0479">Metal-binding</keyword>
<protein>
    <submittedName>
        <fullName evidence="3">Cupin</fullName>
    </submittedName>
</protein>
<gene>
    <name evidence="3" type="ORF">BON30_34635</name>
</gene>
<evidence type="ECO:0000313" key="4">
    <source>
        <dbReference type="Proteomes" id="UP000182229"/>
    </source>
</evidence>
<dbReference type="Gene3D" id="2.60.120.10">
    <property type="entry name" value="Jelly Rolls"/>
    <property type="match status" value="1"/>
</dbReference>
<comment type="caution">
    <text evidence="3">The sequence shown here is derived from an EMBL/GenBank/DDBJ whole genome shotgun (WGS) entry which is preliminary data.</text>
</comment>
<organism evidence="3 4">
    <name type="scientific">Cystobacter ferrugineus</name>
    <dbReference type="NCBI Taxonomy" id="83449"/>
    <lineage>
        <taxon>Bacteria</taxon>
        <taxon>Pseudomonadati</taxon>
        <taxon>Myxococcota</taxon>
        <taxon>Myxococcia</taxon>
        <taxon>Myxococcales</taxon>
        <taxon>Cystobacterineae</taxon>
        <taxon>Archangiaceae</taxon>
        <taxon>Cystobacter</taxon>
    </lineage>
</organism>
<dbReference type="InterPro" id="IPR014710">
    <property type="entry name" value="RmlC-like_jellyroll"/>
</dbReference>
<dbReference type="AlphaFoldDB" id="A0A1L9B226"/>
<dbReference type="InterPro" id="IPR051610">
    <property type="entry name" value="GPI/OXD"/>
</dbReference>
<dbReference type="EMBL" id="MPIN01000011">
    <property type="protein sequence ID" value="OJH36290.1"/>
    <property type="molecule type" value="Genomic_DNA"/>
</dbReference>
<dbReference type="Pfam" id="PF07883">
    <property type="entry name" value="Cupin_2"/>
    <property type="match status" value="1"/>
</dbReference>
<dbReference type="InterPro" id="IPR013096">
    <property type="entry name" value="Cupin_2"/>
</dbReference>
<dbReference type="SUPFAM" id="SSF51182">
    <property type="entry name" value="RmlC-like cupins"/>
    <property type="match status" value="1"/>
</dbReference>